<reference evidence="2 3" key="1">
    <citation type="journal article" date="2014" name="Int. J. Syst. Evol. Microbiol.">
        <title>Streptomyces hoynatensis sp. nov., isolated from deep marine sediment.</title>
        <authorList>
            <person name="Veyisoglu A."/>
            <person name="Sahin N."/>
        </authorList>
    </citation>
    <scope>NUCLEOTIDE SEQUENCE [LARGE SCALE GENOMIC DNA]</scope>
    <source>
        <strain evidence="2 3">KCTC 29097</strain>
    </source>
</reference>
<name>A0A3A9Z2Q1_9ACTN</name>
<protein>
    <submittedName>
        <fullName evidence="2">Uncharacterized protein</fullName>
    </submittedName>
</protein>
<evidence type="ECO:0000313" key="3">
    <source>
        <dbReference type="Proteomes" id="UP000272474"/>
    </source>
</evidence>
<organism evidence="2 3">
    <name type="scientific">Streptomyces hoynatensis</name>
    <dbReference type="NCBI Taxonomy" id="1141874"/>
    <lineage>
        <taxon>Bacteria</taxon>
        <taxon>Bacillati</taxon>
        <taxon>Actinomycetota</taxon>
        <taxon>Actinomycetes</taxon>
        <taxon>Kitasatosporales</taxon>
        <taxon>Streptomycetaceae</taxon>
        <taxon>Streptomyces</taxon>
    </lineage>
</organism>
<gene>
    <name evidence="2" type="ORF">D7294_14620</name>
</gene>
<keyword evidence="3" id="KW-1185">Reference proteome</keyword>
<feature type="compositionally biased region" description="Basic and acidic residues" evidence="1">
    <location>
        <begin position="25"/>
        <end position="34"/>
    </location>
</feature>
<evidence type="ECO:0000313" key="2">
    <source>
        <dbReference type="EMBL" id="RKN41706.1"/>
    </source>
</evidence>
<dbReference type="Proteomes" id="UP000272474">
    <property type="component" value="Unassembled WGS sequence"/>
</dbReference>
<sequence>MSAPSASIPEMCLVPQAADSTEPQGSKEPDRAPREPTSPTPPTITSGRDDLAAPGLVWLS</sequence>
<evidence type="ECO:0000256" key="1">
    <source>
        <dbReference type="SAM" id="MobiDB-lite"/>
    </source>
</evidence>
<accession>A0A3A9Z2Q1</accession>
<proteinExistence type="predicted"/>
<dbReference type="EMBL" id="RBAL01000007">
    <property type="protein sequence ID" value="RKN41706.1"/>
    <property type="molecule type" value="Genomic_DNA"/>
</dbReference>
<dbReference type="AlphaFoldDB" id="A0A3A9Z2Q1"/>
<comment type="caution">
    <text evidence="2">The sequence shown here is derived from an EMBL/GenBank/DDBJ whole genome shotgun (WGS) entry which is preliminary data.</text>
</comment>
<feature type="region of interest" description="Disordered" evidence="1">
    <location>
        <begin position="1"/>
        <end position="60"/>
    </location>
</feature>